<evidence type="ECO:0000313" key="3">
    <source>
        <dbReference type="EMBL" id="CAL4911532.1"/>
    </source>
</evidence>
<feature type="region of interest" description="Disordered" evidence="1">
    <location>
        <begin position="1"/>
        <end position="32"/>
    </location>
</feature>
<reference evidence="2" key="1">
    <citation type="submission" date="2024-10" db="EMBL/GenBank/DDBJ databases">
        <authorList>
            <person name="Ryan C."/>
        </authorList>
    </citation>
    <scope>NUCLEOTIDE SEQUENCE [LARGE SCALE GENOMIC DNA]</scope>
</reference>
<dbReference type="Proteomes" id="UP001497457">
    <property type="component" value="Chromosome 12b"/>
</dbReference>
<dbReference type="EMBL" id="OZ075122">
    <property type="protein sequence ID" value="CAL4911532.1"/>
    <property type="molecule type" value="Genomic_DNA"/>
</dbReference>
<proteinExistence type="predicted"/>
<evidence type="ECO:0000256" key="1">
    <source>
        <dbReference type="SAM" id="MobiDB-lite"/>
    </source>
</evidence>
<dbReference type="AlphaFoldDB" id="A0ABC8W890"/>
<dbReference type="EMBL" id="OZ075121">
    <property type="protein sequence ID" value="CAL4904192.1"/>
    <property type="molecule type" value="Genomic_DNA"/>
</dbReference>
<organism evidence="2 4">
    <name type="scientific">Urochloa decumbens</name>
    <dbReference type="NCBI Taxonomy" id="240449"/>
    <lineage>
        <taxon>Eukaryota</taxon>
        <taxon>Viridiplantae</taxon>
        <taxon>Streptophyta</taxon>
        <taxon>Embryophyta</taxon>
        <taxon>Tracheophyta</taxon>
        <taxon>Spermatophyta</taxon>
        <taxon>Magnoliopsida</taxon>
        <taxon>Liliopsida</taxon>
        <taxon>Poales</taxon>
        <taxon>Poaceae</taxon>
        <taxon>PACMAD clade</taxon>
        <taxon>Panicoideae</taxon>
        <taxon>Panicodae</taxon>
        <taxon>Paniceae</taxon>
        <taxon>Melinidinae</taxon>
        <taxon>Urochloa</taxon>
    </lineage>
</organism>
<evidence type="ECO:0000313" key="2">
    <source>
        <dbReference type="EMBL" id="CAL4904192.1"/>
    </source>
</evidence>
<keyword evidence="4" id="KW-1185">Reference proteome</keyword>
<evidence type="ECO:0000313" key="4">
    <source>
        <dbReference type="Proteomes" id="UP001497457"/>
    </source>
</evidence>
<name>A0ABC8W890_9POAL</name>
<gene>
    <name evidence="2" type="ORF">URODEC1_LOCUS10985</name>
    <name evidence="3" type="ORF">URODEC1_LOCUS15060</name>
</gene>
<dbReference type="Proteomes" id="UP001497457">
    <property type="component" value="Chromosome 11b"/>
</dbReference>
<accession>A0ABC8W890</accession>
<sequence length="156" mass="16898">MAGRIAVAGMASDDDSVRSASPASDGDERRKKAKVIAADIDEDELFELDIALLDGRSASAAVAADDEDKDAGRRQQQHVLLANCLLPVQSVSKAVPVDTSSALWSYPYYSGYYSSRRLVFAGGGGIGRRQFLLGRLGNSARFCFSSRGFDAYFQRY</sequence>
<protein>
    <submittedName>
        <fullName evidence="2">Uncharacterized protein</fullName>
    </submittedName>
</protein>